<proteinExistence type="inferred from homology"/>
<feature type="transmembrane region" description="Helical" evidence="7">
    <location>
        <begin position="190"/>
        <end position="212"/>
    </location>
</feature>
<keyword evidence="9" id="KW-1185">Reference proteome</keyword>
<feature type="transmembrane region" description="Helical" evidence="7">
    <location>
        <begin position="160"/>
        <end position="178"/>
    </location>
</feature>
<evidence type="ECO:0000256" key="1">
    <source>
        <dbReference type="ARBA" id="ARBA00004651"/>
    </source>
</evidence>
<dbReference type="RefSeq" id="WP_190403282.1">
    <property type="nucleotide sequence ID" value="NZ_JACJQB010000016.1"/>
</dbReference>
<keyword evidence="6 7" id="KW-0472">Membrane</keyword>
<evidence type="ECO:0000256" key="5">
    <source>
        <dbReference type="ARBA" id="ARBA00022989"/>
    </source>
</evidence>
<organism evidence="8 9">
    <name type="scientific">Pseudanabaena mucicola FACHB-723</name>
    <dbReference type="NCBI Taxonomy" id="2692860"/>
    <lineage>
        <taxon>Bacteria</taxon>
        <taxon>Bacillati</taxon>
        <taxon>Cyanobacteriota</taxon>
        <taxon>Cyanophyceae</taxon>
        <taxon>Pseudanabaenales</taxon>
        <taxon>Pseudanabaenaceae</taxon>
        <taxon>Pseudanabaena</taxon>
    </lineage>
</organism>
<keyword evidence="3" id="KW-1003">Cell membrane</keyword>
<evidence type="ECO:0000313" key="8">
    <source>
        <dbReference type="EMBL" id="MBD2188427.1"/>
    </source>
</evidence>
<comment type="subcellular location">
    <subcellularLocation>
        <location evidence="1">Cell membrane</location>
        <topology evidence="1">Multi-pass membrane protein</topology>
    </subcellularLocation>
</comment>
<dbReference type="EMBL" id="JACJQB010000016">
    <property type="protein sequence ID" value="MBD2188427.1"/>
    <property type="molecule type" value="Genomic_DNA"/>
</dbReference>
<feature type="transmembrane region" description="Helical" evidence="7">
    <location>
        <begin position="76"/>
        <end position="95"/>
    </location>
</feature>
<reference evidence="8 9" key="1">
    <citation type="journal article" date="2020" name="ISME J.">
        <title>Comparative genomics reveals insights into cyanobacterial evolution and habitat adaptation.</title>
        <authorList>
            <person name="Chen M.Y."/>
            <person name="Teng W.K."/>
            <person name="Zhao L."/>
            <person name="Hu C.X."/>
            <person name="Zhou Y.K."/>
            <person name="Han B.P."/>
            <person name="Song L.R."/>
            <person name="Shu W.S."/>
        </authorList>
    </citation>
    <scope>NUCLEOTIDE SEQUENCE [LARGE SCALE GENOMIC DNA]</scope>
    <source>
        <strain evidence="8 9">FACHB-723</strain>
    </source>
</reference>
<feature type="transmembrane region" description="Helical" evidence="7">
    <location>
        <begin position="316"/>
        <end position="335"/>
    </location>
</feature>
<gene>
    <name evidence="8" type="ORF">H6F41_09745</name>
</gene>
<evidence type="ECO:0000256" key="2">
    <source>
        <dbReference type="ARBA" id="ARBA00007977"/>
    </source>
</evidence>
<feature type="transmembrane region" description="Helical" evidence="7">
    <location>
        <begin position="224"/>
        <end position="243"/>
    </location>
</feature>
<dbReference type="InterPro" id="IPR018383">
    <property type="entry name" value="UPF0324_pro"/>
</dbReference>
<sequence>MDISSPSQVWRWISQHIYGLCLTIALAGIAYLLRNLPIFALFSPLIIAIMLGILFRNIIGMPAYCQVGVTFSMKRILRFAIILLGMQLSFVQVLAIGVKGIGLIIFTLFSTFGFTYCLGRQLGVSKSLTYLIASGTSICGASAVVATSSATHSSDRDTTYAVAIVTIFGTLSMFLYPLLPTLLSLTPETFGIWCGASIHEVAQVLAAAYQVSPISGELASITKLSRVLWLAPVIVGISYLYSYRKPHYNHQASTAIAIPWFIFYFILLIILNSLNIFPTELKNAIEQINKFLLTISMAAMGLETKLQQLRETGLKPLYLGAGSWLFISIFSYGLVKIFY</sequence>
<evidence type="ECO:0000256" key="4">
    <source>
        <dbReference type="ARBA" id="ARBA00022692"/>
    </source>
</evidence>
<evidence type="ECO:0000313" key="9">
    <source>
        <dbReference type="Proteomes" id="UP000642094"/>
    </source>
</evidence>
<dbReference type="PANTHER" id="PTHR30106:SF2">
    <property type="entry name" value="UPF0324 INNER MEMBRANE PROTEIN YEIH"/>
    <property type="match status" value="1"/>
</dbReference>
<feature type="transmembrane region" description="Helical" evidence="7">
    <location>
        <begin position="255"/>
        <end position="276"/>
    </location>
</feature>
<comment type="similarity">
    <text evidence="2">Belongs to the UPF0324 family.</text>
</comment>
<dbReference type="Proteomes" id="UP000642094">
    <property type="component" value="Unassembled WGS sequence"/>
</dbReference>
<keyword evidence="4 7" id="KW-0812">Transmembrane</keyword>
<keyword evidence="5 7" id="KW-1133">Transmembrane helix</keyword>
<feature type="transmembrane region" description="Helical" evidence="7">
    <location>
        <begin position="130"/>
        <end position="148"/>
    </location>
</feature>
<feature type="transmembrane region" description="Helical" evidence="7">
    <location>
        <begin position="101"/>
        <end position="118"/>
    </location>
</feature>
<dbReference type="Pfam" id="PF03601">
    <property type="entry name" value="Cons_hypoth698"/>
    <property type="match status" value="1"/>
</dbReference>
<name>A0ABR7ZZB5_9CYAN</name>
<accession>A0ABR7ZZB5</accession>
<evidence type="ECO:0000256" key="3">
    <source>
        <dbReference type="ARBA" id="ARBA00022475"/>
    </source>
</evidence>
<evidence type="ECO:0000256" key="7">
    <source>
        <dbReference type="SAM" id="Phobius"/>
    </source>
</evidence>
<feature type="transmembrane region" description="Helical" evidence="7">
    <location>
        <begin position="38"/>
        <end position="55"/>
    </location>
</feature>
<evidence type="ECO:0000256" key="6">
    <source>
        <dbReference type="ARBA" id="ARBA00023136"/>
    </source>
</evidence>
<protein>
    <submittedName>
        <fullName evidence="8">YeiH family putative sulfate export transporter</fullName>
    </submittedName>
</protein>
<dbReference type="PANTHER" id="PTHR30106">
    <property type="entry name" value="INNER MEMBRANE PROTEIN YEIH-RELATED"/>
    <property type="match status" value="1"/>
</dbReference>
<feature type="transmembrane region" description="Helical" evidence="7">
    <location>
        <begin position="12"/>
        <end position="32"/>
    </location>
</feature>
<comment type="caution">
    <text evidence="8">The sequence shown here is derived from an EMBL/GenBank/DDBJ whole genome shotgun (WGS) entry which is preliminary data.</text>
</comment>